<gene>
    <name evidence="1" type="ORF">LCGC14_0209460</name>
</gene>
<organism evidence="1">
    <name type="scientific">marine sediment metagenome</name>
    <dbReference type="NCBI Taxonomy" id="412755"/>
    <lineage>
        <taxon>unclassified sequences</taxon>
        <taxon>metagenomes</taxon>
        <taxon>ecological metagenomes</taxon>
    </lineage>
</organism>
<dbReference type="EMBL" id="LAZR01000095">
    <property type="protein sequence ID" value="KKN92455.1"/>
    <property type="molecule type" value="Genomic_DNA"/>
</dbReference>
<reference evidence="1" key="1">
    <citation type="journal article" date="2015" name="Nature">
        <title>Complex archaea that bridge the gap between prokaryotes and eukaryotes.</title>
        <authorList>
            <person name="Spang A."/>
            <person name="Saw J.H."/>
            <person name="Jorgensen S.L."/>
            <person name="Zaremba-Niedzwiedzka K."/>
            <person name="Martijn J."/>
            <person name="Lind A.E."/>
            <person name="van Eijk R."/>
            <person name="Schleper C."/>
            <person name="Guy L."/>
            <person name="Ettema T.J."/>
        </authorList>
    </citation>
    <scope>NUCLEOTIDE SEQUENCE</scope>
</reference>
<accession>A0A0F9UGV7</accession>
<proteinExistence type="predicted"/>
<sequence>MKEGIARIIRRARPAFFGQGDTVYQRVPSKEETQKTESSVKKIAENVYLVKYNTVPHEMLVHHCEGREDYKEMTLRENNDGPMYWCEGCGFVLDKGIAMAVRLYEAPIS</sequence>
<dbReference type="AlphaFoldDB" id="A0A0F9UGV7"/>
<protein>
    <submittedName>
        <fullName evidence="1">Uncharacterized protein</fullName>
    </submittedName>
</protein>
<evidence type="ECO:0000313" key="1">
    <source>
        <dbReference type="EMBL" id="KKN92455.1"/>
    </source>
</evidence>
<name>A0A0F9UGV7_9ZZZZ</name>
<comment type="caution">
    <text evidence="1">The sequence shown here is derived from an EMBL/GenBank/DDBJ whole genome shotgun (WGS) entry which is preliminary data.</text>
</comment>